<keyword evidence="1" id="KW-0732">Signal</keyword>
<feature type="signal peptide" evidence="1">
    <location>
        <begin position="1"/>
        <end position="24"/>
    </location>
</feature>
<dbReference type="SUPFAM" id="SSF55486">
    <property type="entry name" value="Metalloproteases ('zincins'), catalytic domain"/>
    <property type="match status" value="1"/>
</dbReference>
<protein>
    <submittedName>
        <fullName evidence="3">Pre-peptidase C-terminal domain-containing protein</fullName>
    </submittedName>
</protein>
<dbReference type="InterPro" id="IPR007280">
    <property type="entry name" value="Peptidase_C_arc/bac"/>
</dbReference>
<sequence>MPRFTLRAAAAATVLAFVSAPALSQTERAAFPEMRLAEAGASGQRAIDLLGDKLEAVAKFYKRSPEALREMLLRDPLMRLDRNGRLYVVEEMDHPLPSDGKDFVEGTAPAPLDNTFLLHSRPGAKRTIYLDFNGAVIQNTAWNSGGNTINAQAFDFDGNVNSFSAAELERIQYIWQRVAEDYAPFDIDVTTEQPSADKLTRSSDTDDVYGTTAVITNHNGVYNCSCGGVAYVGVYDNVGDYYKPALVFWDMLGTGNEKYVAEATSHEVGHNLGLGHDGTSQVGYYGGHGDGVTGWAPIMGVGYYKETAQWSQGEYADANNKEDDFAVMVSNGGPLRKDDHGNGISKASALSTSPAGSNVNLSGKGVIETRKDKDVFSFSAKAGSGTITVTPDTRSANLDVLVKIMKADGKVIAKGKPADQLGATVTFTLPAAGKYYVAIDGIGFKTPTDGYSDYGSLGQYSITGTVPAP</sequence>
<feature type="domain" description="Peptidase C-terminal archaeal/bacterial" evidence="2">
    <location>
        <begin position="372"/>
        <end position="440"/>
    </location>
</feature>
<organism evidence="3 4">
    <name type="scientific">Ideonella lacteola</name>
    <dbReference type="NCBI Taxonomy" id="2984193"/>
    <lineage>
        <taxon>Bacteria</taxon>
        <taxon>Pseudomonadati</taxon>
        <taxon>Pseudomonadota</taxon>
        <taxon>Betaproteobacteria</taxon>
        <taxon>Burkholderiales</taxon>
        <taxon>Sphaerotilaceae</taxon>
        <taxon>Ideonella</taxon>
    </lineage>
</organism>
<comment type="caution">
    <text evidence="3">The sequence shown here is derived from an EMBL/GenBank/DDBJ whole genome shotgun (WGS) entry which is preliminary data.</text>
</comment>
<dbReference type="Pfam" id="PF04151">
    <property type="entry name" value="PPC"/>
    <property type="match status" value="1"/>
</dbReference>
<accession>A0ABU9BPH4</accession>
<gene>
    <name evidence="3" type="ORF">AACH06_12705</name>
</gene>
<proteinExistence type="predicted"/>
<evidence type="ECO:0000313" key="3">
    <source>
        <dbReference type="EMBL" id="MEK8031681.1"/>
    </source>
</evidence>
<dbReference type="Proteomes" id="UP001371218">
    <property type="component" value="Unassembled WGS sequence"/>
</dbReference>
<dbReference type="Gene3D" id="2.60.120.380">
    <property type="match status" value="1"/>
</dbReference>
<dbReference type="InterPro" id="IPR024079">
    <property type="entry name" value="MetalloPept_cat_dom_sf"/>
</dbReference>
<evidence type="ECO:0000259" key="2">
    <source>
        <dbReference type="Pfam" id="PF04151"/>
    </source>
</evidence>
<dbReference type="Pfam" id="PF13582">
    <property type="entry name" value="Reprolysin_3"/>
    <property type="match status" value="1"/>
</dbReference>
<feature type="chain" id="PRO_5045255474" evidence="1">
    <location>
        <begin position="25"/>
        <end position="469"/>
    </location>
</feature>
<name>A0ABU9BPH4_9BURK</name>
<keyword evidence="4" id="KW-1185">Reference proteome</keyword>
<dbReference type="RefSeq" id="WP_341426068.1">
    <property type="nucleotide sequence ID" value="NZ_JBBUTG010000006.1"/>
</dbReference>
<evidence type="ECO:0000256" key="1">
    <source>
        <dbReference type="SAM" id="SignalP"/>
    </source>
</evidence>
<dbReference type="Gene3D" id="3.40.390.10">
    <property type="entry name" value="Collagenase (Catalytic Domain)"/>
    <property type="match status" value="1"/>
</dbReference>
<reference evidence="3 4" key="1">
    <citation type="submission" date="2024-04" db="EMBL/GenBank/DDBJ databases">
        <title>Novel species of the genus Ideonella isolated from streams.</title>
        <authorList>
            <person name="Lu H."/>
        </authorList>
    </citation>
    <scope>NUCLEOTIDE SEQUENCE [LARGE SCALE GENOMIC DNA]</scope>
    <source>
        <strain evidence="3 4">DXS29W</strain>
    </source>
</reference>
<dbReference type="EMBL" id="JBBUTG010000006">
    <property type="protein sequence ID" value="MEK8031681.1"/>
    <property type="molecule type" value="Genomic_DNA"/>
</dbReference>
<evidence type="ECO:0000313" key="4">
    <source>
        <dbReference type="Proteomes" id="UP001371218"/>
    </source>
</evidence>